<proteinExistence type="predicted"/>
<dbReference type="EMBL" id="JAGGKX010000004">
    <property type="protein sequence ID" value="MBP1969042.1"/>
    <property type="molecule type" value="Genomic_DNA"/>
</dbReference>
<organism evidence="2 3">
    <name type="scientific">Virgibacillus natechei</name>
    <dbReference type="NCBI Taxonomy" id="1216297"/>
    <lineage>
        <taxon>Bacteria</taxon>
        <taxon>Bacillati</taxon>
        <taxon>Bacillota</taxon>
        <taxon>Bacilli</taxon>
        <taxon>Bacillales</taxon>
        <taxon>Bacillaceae</taxon>
        <taxon>Virgibacillus</taxon>
    </lineage>
</organism>
<sequence length="96" mass="10702">MENAKDNLRSIDFKNDNLSTVSYSGNSDVDVTVDTTPIAYAMLCTLLASKQFSNNEFKAAVRKLEDLSRSGKSPSIREMNDLSQVKLNKGQLRRLS</sequence>
<comment type="caution">
    <text evidence="2">The sequence shown here is derived from an EMBL/GenBank/DDBJ whole genome shotgun (WGS) entry which is preliminary data.</text>
</comment>
<evidence type="ECO:0000313" key="3">
    <source>
        <dbReference type="Proteomes" id="UP001519345"/>
    </source>
</evidence>
<dbReference type="RefSeq" id="WP_209462256.1">
    <property type="nucleotide sequence ID" value="NZ_CP110224.1"/>
</dbReference>
<evidence type="ECO:0000313" key="2">
    <source>
        <dbReference type="EMBL" id="MBP1969042.1"/>
    </source>
</evidence>
<evidence type="ECO:0000256" key="1">
    <source>
        <dbReference type="SAM" id="MobiDB-lite"/>
    </source>
</evidence>
<reference evidence="2 3" key="1">
    <citation type="submission" date="2021-03" db="EMBL/GenBank/DDBJ databases">
        <title>Genomic Encyclopedia of Type Strains, Phase IV (KMG-IV): sequencing the most valuable type-strain genomes for metagenomic binning, comparative biology and taxonomic classification.</title>
        <authorList>
            <person name="Goeker M."/>
        </authorList>
    </citation>
    <scope>NUCLEOTIDE SEQUENCE [LARGE SCALE GENOMIC DNA]</scope>
    <source>
        <strain evidence="2 3">DSM 25609</strain>
    </source>
</reference>
<name>A0ABS4IDL9_9BACI</name>
<feature type="region of interest" description="Disordered" evidence="1">
    <location>
        <begin position="67"/>
        <end position="96"/>
    </location>
</feature>
<protein>
    <submittedName>
        <fullName evidence="2">Chorismate synthase</fullName>
    </submittedName>
</protein>
<keyword evidence="3" id="KW-1185">Reference proteome</keyword>
<dbReference type="Proteomes" id="UP001519345">
    <property type="component" value="Unassembled WGS sequence"/>
</dbReference>
<gene>
    <name evidence="2" type="ORF">J2Z83_001145</name>
</gene>
<accession>A0ABS4IDL9</accession>